<dbReference type="RefSeq" id="WP_089670938.1">
    <property type="nucleotide sequence ID" value="NZ_CP024845.1"/>
</dbReference>
<feature type="transmembrane region" description="Helical" evidence="1">
    <location>
        <begin position="164"/>
        <end position="183"/>
    </location>
</feature>
<evidence type="ECO:0000313" key="2">
    <source>
        <dbReference type="EMBL" id="SEI54824.1"/>
    </source>
</evidence>
<gene>
    <name evidence="2" type="ORF">SAMN05444271_102182</name>
</gene>
<feature type="transmembrane region" description="Helical" evidence="1">
    <location>
        <begin position="221"/>
        <end position="245"/>
    </location>
</feature>
<feature type="transmembrane region" description="Helical" evidence="1">
    <location>
        <begin position="195"/>
        <end position="215"/>
    </location>
</feature>
<evidence type="ECO:0000313" key="3">
    <source>
        <dbReference type="Proteomes" id="UP000198888"/>
    </source>
</evidence>
<protein>
    <submittedName>
        <fullName evidence="2">Uncharacterized protein</fullName>
    </submittedName>
</protein>
<sequence>MDGDRRRLLFGLVVGSLLIVSGVVPQPVFGSPYQTSEPAPYLHQAVAEDDSQFQSLVDLYEFDPDDATAVDSLSPTGQLAVERTIASEPSRDGWLRYELPICKDSMLVCDSVREPPTDFQYGEGTPAAVFTIIEADGDRYLFQTGVQSGTGLSDGLGDQPTSTYLWLLGLLPFGVVVIVSNVISEKTGRRRLPTLLTTVGGGLLVVGIAVPYLTVAGVLSYAAVATQLLVGVVGLTLLAVGGLVAQTVQYAGSTGN</sequence>
<keyword evidence="3" id="KW-1185">Reference proteome</keyword>
<reference evidence="2 3" key="1">
    <citation type="submission" date="2016-10" db="EMBL/GenBank/DDBJ databases">
        <authorList>
            <person name="de Groot N.N."/>
        </authorList>
    </citation>
    <scope>NUCLEOTIDE SEQUENCE [LARGE SCALE GENOMIC DNA]</scope>
    <source>
        <strain evidence="2 3">DSM 22187</strain>
    </source>
</reference>
<name>A0A1H6RNA7_9EURY</name>
<dbReference type="STRING" id="1073996.SAMN05444271_102182"/>
<keyword evidence="1" id="KW-1133">Transmembrane helix</keyword>
<organism evidence="2 3">
    <name type="scientific">Halohasta litchfieldiae</name>
    <dbReference type="NCBI Taxonomy" id="1073996"/>
    <lineage>
        <taxon>Archaea</taxon>
        <taxon>Methanobacteriati</taxon>
        <taxon>Methanobacteriota</taxon>
        <taxon>Stenosarchaea group</taxon>
        <taxon>Halobacteria</taxon>
        <taxon>Halobacteriales</taxon>
        <taxon>Haloferacaceae</taxon>
        <taxon>Halohasta</taxon>
    </lineage>
</organism>
<evidence type="ECO:0000256" key="1">
    <source>
        <dbReference type="SAM" id="Phobius"/>
    </source>
</evidence>
<proteinExistence type="predicted"/>
<dbReference type="EMBL" id="FNYR01000002">
    <property type="protein sequence ID" value="SEI54824.1"/>
    <property type="molecule type" value="Genomic_DNA"/>
</dbReference>
<dbReference type="KEGG" id="hae:halTADL_2950"/>
<dbReference type="OrthoDB" id="342337at2157"/>
<dbReference type="Proteomes" id="UP000198888">
    <property type="component" value="Unassembled WGS sequence"/>
</dbReference>
<accession>A0A2H4Q5L3</accession>
<keyword evidence="1" id="KW-0812">Transmembrane</keyword>
<keyword evidence="1" id="KW-0472">Membrane</keyword>
<dbReference type="AlphaFoldDB" id="A0A1H6RNA7"/>
<accession>A0A1H6RNA7</accession>
<dbReference type="GeneID" id="35003715"/>